<dbReference type="Pfam" id="PF13545">
    <property type="entry name" value="HTH_Crp_2"/>
    <property type="match status" value="1"/>
</dbReference>
<keyword evidence="1" id="KW-0805">Transcription regulation</keyword>
<reference evidence="6" key="1">
    <citation type="journal article" date="2014" name="Int. J. Syst. Evol. Microbiol.">
        <title>Complete genome sequence of Corynebacterium casei LMG S-19264T (=DSM 44701T), isolated from a smear-ripened cheese.</title>
        <authorList>
            <consortium name="US DOE Joint Genome Institute (JGI-PGF)"/>
            <person name="Walter F."/>
            <person name="Albersmeier A."/>
            <person name="Kalinowski J."/>
            <person name="Ruckert C."/>
        </authorList>
    </citation>
    <scope>NUCLEOTIDE SEQUENCE</scope>
    <source>
        <strain evidence="6">KCTC 12343</strain>
    </source>
</reference>
<reference evidence="6" key="3">
    <citation type="submission" date="2022-12" db="EMBL/GenBank/DDBJ databases">
        <authorList>
            <person name="Sun Q."/>
            <person name="Kim S."/>
        </authorList>
    </citation>
    <scope>NUCLEOTIDE SEQUENCE</scope>
    <source>
        <strain evidence="6">KCTC 12343</strain>
    </source>
</reference>
<evidence type="ECO:0000256" key="1">
    <source>
        <dbReference type="ARBA" id="ARBA00023015"/>
    </source>
</evidence>
<dbReference type="Gene3D" id="2.60.120.10">
    <property type="entry name" value="Jelly Rolls"/>
    <property type="match status" value="1"/>
</dbReference>
<dbReference type="InterPro" id="IPR014710">
    <property type="entry name" value="RmlC-like_jellyroll"/>
</dbReference>
<evidence type="ECO:0000256" key="3">
    <source>
        <dbReference type="ARBA" id="ARBA00023163"/>
    </source>
</evidence>
<dbReference type="Gene3D" id="1.10.10.10">
    <property type="entry name" value="Winged helix-like DNA-binding domain superfamily/Winged helix DNA-binding domain"/>
    <property type="match status" value="1"/>
</dbReference>
<dbReference type="InterPro" id="IPR050397">
    <property type="entry name" value="Env_Response_Regulators"/>
</dbReference>
<evidence type="ECO:0000313" key="7">
    <source>
        <dbReference type="EMBL" id="QBI04418.1"/>
    </source>
</evidence>
<dbReference type="InterPro" id="IPR012318">
    <property type="entry name" value="HTH_CRP"/>
</dbReference>
<evidence type="ECO:0000313" key="9">
    <source>
        <dbReference type="Proteomes" id="UP000628442"/>
    </source>
</evidence>
<keyword evidence="8" id="KW-1185">Reference proteome</keyword>
<dbReference type="PANTHER" id="PTHR24567">
    <property type="entry name" value="CRP FAMILY TRANSCRIPTIONAL REGULATORY PROTEIN"/>
    <property type="match status" value="1"/>
</dbReference>
<dbReference type="InterPro" id="IPR018490">
    <property type="entry name" value="cNMP-bd_dom_sf"/>
</dbReference>
<dbReference type="EMBL" id="BMWV01000001">
    <property type="protein sequence ID" value="GGY27085.1"/>
    <property type="molecule type" value="Genomic_DNA"/>
</dbReference>
<dbReference type="GO" id="GO:0003700">
    <property type="term" value="F:DNA-binding transcription factor activity"/>
    <property type="evidence" value="ECO:0007669"/>
    <property type="project" value="TreeGrafter"/>
</dbReference>
<dbReference type="InterPro" id="IPR000595">
    <property type="entry name" value="cNMP-bd_dom"/>
</dbReference>
<name>A0A411X6C9_9BURK</name>
<dbReference type="SMART" id="SM00419">
    <property type="entry name" value="HTH_CRP"/>
    <property type="match status" value="1"/>
</dbReference>
<dbReference type="PROSITE" id="PS51063">
    <property type="entry name" value="HTH_CRP_2"/>
    <property type="match status" value="1"/>
</dbReference>
<sequence>MITPHMEARVLALYPMLGELPAPDLARLFANAAYMKVPAGELMFDENQPCRGFPMLISGSARVIKSSPSGRDLHLYQVLPGETCILTSSCLLANAPYQARGVVQEEIELVLLPPGAFKLLFAQLEVFRNQVFNRFSERLTELMNLVTAVAFQKLDQRLASLLAAKPNPVAMTHQAIADELGSFRELVSRLLKDFEHKGWVQLERGQVVVLDAAALKKFVSL</sequence>
<dbReference type="CDD" id="cd00092">
    <property type="entry name" value="HTH_CRP"/>
    <property type="match status" value="1"/>
</dbReference>
<dbReference type="PANTHER" id="PTHR24567:SF74">
    <property type="entry name" value="HTH-TYPE TRANSCRIPTIONAL REGULATOR ARCR"/>
    <property type="match status" value="1"/>
</dbReference>
<evidence type="ECO:0000313" key="8">
    <source>
        <dbReference type="Proteomes" id="UP000292307"/>
    </source>
</evidence>
<dbReference type="PROSITE" id="PS50042">
    <property type="entry name" value="CNMP_BINDING_3"/>
    <property type="match status" value="1"/>
</dbReference>
<evidence type="ECO:0000259" key="4">
    <source>
        <dbReference type="PROSITE" id="PS50042"/>
    </source>
</evidence>
<evidence type="ECO:0000259" key="5">
    <source>
        <dbReference type="PROSITE" id="PS51063"/>
    </source>
</evidence>
<keyword evidence="3" id="KW-0804">Transcription</keyword>
<keyword evidence="2" id="KW-0238">DNA-binding</keyword>
<dbReference type="Pfam" id="PF00027">
    <property type="entry name" value="cNMP_binding"/>
    <property type="match status" value="1"/>
</dbReference>
<dbReference type="Proteomes" id="UP000628442">
    <property type="component" value="Unassembled WGS sequence"/>
</dbReference>
<dbReference type="OrthoDB" id="9776746at2"/>
<feature type="domain" description="Cyclic nucleotide-binding" evidence="4">
    <location>
        <begin position="16"/>
        <end position="138"/>
    </location>
</feature>
<evidence type="ECO:0000256" key="2">
    <source>
        <dbReference type="ARBA" id="ARBA00023125"/>
    </source>
</evidence>
<dbReference type="GO" id="GO:0005829">
    <property type="term" value="C:cytosol"/>
    <property type="evidence" value="ECO:0007669"/>
    <property type="project" value="TreeGrafter"/>
</dbReference>
<evidence type="ECO:0000313" key="6">
    <source>
        <dbReference type="EMBL" id="GGY27085.1"/>
    </source>
</evidence>
<accession>A0A411X6C9</accession>
<proteinExistence type="predicted"/>
<organism evidence="6 9">
    <name type="scientific">Pseudoduganella albidiflava</name>
    <dbReference type="NCBI Taxonomy" id="321983"/>
    <lineage>
        <taxon>Bacteria</taxon>
        <taxon>Pseudomonadati</taxon>
        <taxon>Pseudomonadota</taxon>
        <taxon>Betaproteobacteria</taxon>
        <taxon>Burkholderiales</taxon>
        <taxon>Oxalobacteraceae</taxon>
        <taxon>Telluria group</taxon>
        <taxon>Pseudoduganella</taxon>
    </lineage>
</organism>
<feature type="domain" description="HTH crp-type" evidence="5">
    <location>
        <begin position="152"/>
        <end position="213"/>
    </location>
</feature>
<dbReference type="CDD" id="cd00038">
    <property type="entry name" value="CAP_ED"/>
    <property type="match status" value="1"/>
</dbReference>
<dbReference type="AlphaFoldDB" id="A0A411X6C9"/>
<dbReference type="Proteomes" id="UP000292307">
    <property type="component" value="Chromosome"/>
</dbReference>
<dbReference type="GO" id="GO:0003677">
    <property type="term" value="F:DNA binding"/>
    <property type="evidence" value="ECO:0007669"/>
    <property type="project" value="UniProtKB-KW"/>
</dbReference>
<dbReference type="SUPFAM" id="SSF46785">
    <property type="entry name" value="Winged helix' DNA-binding domain"/>
    <property type="match status" value="1"/>
</dbReference>
<gene>
    <name evidence="7" type="ORF">EYF70_29060</name>
    <name evidence="6" type="ORF">GCM10007387_06430</name>
</gene>
<reference evidence="7 8" key="2">
    <citation type="submission" date="2019-02" db="EMBL/GenBank/DDBJ databases">
        <title>Draft Genome Sequences of Six Type Strains of the Genus Massilia.</title>
        <authorList>
            <person name="Miess H."/>
            <person name="Frediansyhah A."/>
            <person name="Gross H."/>
        </authorList>
    </citation>
    <scope>NUCLEOTIDE SEQUENCE [LARGE SCALE GENOMIC DNA]</scope>
    <source>
        <strain evidence="7 8">DSM 17472</strain>
    </source>
</reference>
<dbReference type="EMBL" id="CP036401">
    <property type="protein sequence ID" value="QBI04418.1"/>
    <property type="molecule type" value="Genomic_DNA"/>
</dbReference>
<dbReference type="InterPro" id="IPR036388">
    <property type="entry name" value="WH-like_DNA-bd_sf"/>
</dbReference>
<dbReference type="SUPFAM" id="SSF51206">
    <property type="entry name" value="cAMP-binding domain-like"/>
    <property type="match status" value="1"/>
</dbReference>
<dbReference type="InterPro" id="IPR036390">
    <property type="entry name" value="WH_DNA-bd_sf"/>
</dbReference>
<dbReference type="RefSeq" id="WP_131148479.1">
    <property type="nucleotide sequence ID" value="NZ_BMWV01000001.1"/>
</dbReference>
<protein>
    <submittedName>
        <fullName evidence="7">Crp/Fnr family transcriptional regulator</fullName>
    </submittedName>
    <submittedName>
        <fullName evidence="6">Cyclic nucleotide-binding protein</fullName>
    </submittedName>
</protein>